<dbReference type="GO" id="GO:0003677">
    <property type="term" value="F:DNA binding"/>
    <property type="evidence" value="ECO:0007669"/>
    <property type="project" value="InterPro"/>
</dbReference>
<sequence length="71" mass="7920">MITSKLTSKAQTTIPQPVRVALGLREGDEIAYSIEDGRVVLMRAAVEPVDDPFHAFTEWNSEADRRAYADL</sequence>
<keyword evidence="2" id="KW-0614">Plasmid</keyword>
<dbReference type="AlphaFoldDB" id="A0A4D8PS94"/>
<proteinExistence type="predicted"/>
<feature type="domain" description="SpoVT-AbrB" evidence="1">
    <location>
        <begin position="4"/>
        <end position="49"/>
    </location>
</feature>
<dbReference type="Proteomes" id="UP000298595">
    <property type="component" value="Plasmid p5"/>
</dbReference>
<dbReference type="NCBIfam" id="TIGR01439">
    <property type="entry name" value="lp_hng_hel_AbrB"/>
    <property type="match status" value="1"/>
</dbReference>
<evidence type="ECO:0000259" key="1">
    <source>
        <dbReference type="SMART" id="SM00966"/>
    </source>
</evidence>
<dbReference type="EMBL" id="CP032326">
    <property type="protein sequence ID" value="QCO00205.1"/>
    <property type="molecule type" value="Genomic_DNA"/>
</dbReference>
<evidence type="ECO:0000313" key="3">
    <source>
        <dbReference type="Proteomes" id="UP000298595"/>
    </source>
</evidence>
<name>A0A4D8PS94_9PROT</name>
<reference evidence="2 3" key="1">
    <citation type="submission" date="2018-09" db="EMBL/GenBank/DDBJ databases">
        <title>Whole genome based analysis of evolution and adaptive divergence in Indian and Brazilian strains of Azospirillum brasilense.</title>
        <authorList>
            <person name="Singh C."/>
            <person name="Tripathi A.K."/>
        </authorList>
    </citation>
    <scope>NUCLEOTIDE SEQUENCE [LARGE SCALE GENOMIC DNA]</scope>
    <source>
        <strain evidence="2 3">MTCC4035</strain>
        <plasmid evidence="2 3">p5</plasmid>
    </source>
</reference>
<dbReference type="GO" id="GO:0097351">
    <property type="term" value="F:toxin sequestering activity"/>
    <property type="evidence" value="ECO:0007669"/>
    <property type="project" value="InterPro"/>
</dbReference>
<accession>A0A4D8PS94</accession>
<dbReference type="SMART" id="SM00966">
    <property type="entry name" value="SpoVT_AbrB"/>
    <property type="match status" value="1"/>
</dbReference>
<dbReference type="InterPro" id="IPR037914">
    <property type="entry name" value="SpoVT-AbrB_sf"/>
</dbReference>
<gene>
    <name evidence="2" type="ORF">D3093_33735</name>
</gene>
<dbReference type="GO" id="GO:0001558">
    <property type="term" value="P:regulation of cell growth"/>
    <property type="evidence" value="ECO:0007669"/>
    <property type="project" value="InterPro"/>
</dbReference>
<dbReference type="SUPFAM" id="SSF89447">
    <property type="entry name" value="AbrB/MazE/MraZ-like"/>
    <property type="match status" value="1"/>
</dbReference>
<dbReference type="Pfam" id="PF15937">
    <property type="entry name" value="PrlF_antitoxin"/>
    <property type="match status" value="1"/>
</dbReference>
<geneLocation type="plasmid" evidence="2 3">
    <name>p5</name>
</geneLocation>
<dbReference type="InterPro" id="IPR007159">
    <property type="entry name" value="SpoVT-AbrB_dom"/>
</dbReference>
<evidence type="ECO:0000313" key="2">
    <source>
        <dbReference type="EMBL" id="QCO00205.1"/>
    </source>
</evidence>
<organism evidence="2 3">
    <name type="scientific">Azospirillum argentinense</name>
    <dbReference type="NCBI Taxonomy" id="2970906"/>
    <lineage>
        <taxon>Bacteria</taxon>
        <taxon>Pseudomonadati</taxon>
        <taxon>Pseudomonadota</taxon>
        <taxon>Alphaproteobacteria</taxon>
        <taxon>Rhodospirillales</taxon>
        <taxon>Azospirillaceae</taxon>
        <taxon>Azospirillum</taxon>
    </lineage>
</organism>
<dbReference type="InterPro" id="IPR031848">
    <property type="entry name" value="PrlF_antitoxin"/>
</dbReference>
<dbReference type="RefSeq" id="WP_137118915.1">
    <property type="nucleotide sequence ID" value="NZ_CP032326.1"/>
</dbReference>
<protein>
    <submittedName>
        <fullName evidence="2">Transcriptional regulator</fullName>
    </submittedName>
</protein>
<dbReference type="Gene3D" id="2.10.260.10">
    <property type="match status" value="1"/>
</dbReference>
<dbReference type="KEGG" id="aare:D3093_33735"/>
<dbReference type="GO" id="GO:0003700">
    <property type="term" value="F:DNA-binding transcription factor activity"/>
    <property type="evidence" value="ECO:0007669"/>
    <property type="project" value="InterPro"/>
</dbReference>